<dbReference type="InterPro" id="IPR014756">
    <property type="entry name" value="Ig_E-set"/>
</dbReference>
<dbReference type="GO" id="GO:0019156">
    <property type="term" value="F:isoamylase activity"/>
    <property type="evidence" value="ECO:0007669"/>
    <property type="project" value="UniProtKB-ARBA"/>
</dbReference>
<protein>
    <recommendedName>
        <fullName evidence="4">Glycosyl hydrolase family 13 catalytic domain-containing protein</fullName>
    </recommendedName>
</protein>
<dbReference type="Pfam" id="PF00128">
    <property type="entry name" value="Alpha-amylase"/>
    <property type="match status" value="2"/>
</dbReference>
<organism evidence="5 6">
    <name type="scientific">Candidatus Lambdaproteobacteria bacterium RIFOXYD2_FULL_56_26</name>
    <dbReference type="NCBI Taxonomy" id="1817773"/>
    <lineage>
        <taxon>Bacteria</taxon>
        <taxon>Pseudomonadati</taxon>
        <taxon>Pseudomonadota</taxon>
        <taxon>Candidatus Lambdaproteobacteria</taxon>
    </lineage>
</organism>
<dbReference type="Gene3D" id="2.60.40.1180">
    <property type="entry name" value="Golgi alpha-mannosidase II"/>
    <property type="match status" value="1"/>
</dbReference>
<evidence type="ECO:0000313" key="6">
    <source>
        <dbReference type="Proteomes" id="UP000177583"/>
    </source>
</evidence>
<dbReference type="SUPFAM" id="SSF51011">
    <property type="entry name" value="Glycosyl hydrolase domain"/>
    <property type="match status" value="1"/>
</dbReference>
<dbReference type="Gene3D" id="3.20.20.80">
    <property type="entry name" value="Glycosidases"/>
    <property type="match status" value="1"/>
</dbReference>
<dbReference type="InterPro" id="IPR048650">
    <property type="entry name" value="ISOA1-3-like_C"/>
</dbReference>
<proteinExistence type="inferred from homology"/>
<dbReference type="CDD" id="cd02856">
    <property type="entry name" value="E_set_GDE_Isoamylase_N"/>
    <property type="match status" value="1"/>
</dbReference>
<feature type="domain" description="Glycosyl hydrolase family 13 catalytic" evidence="4">
    <location>
        <begin position="145"/>
        <end position="557"/>
    </location>
</feature>
<name>A0A1F6GZ38_9PROT</name>
<dbReference type="EMBL" id="MFNF01000016">
    <property type="protein sequence ID" value="OGH03436.1"/>
    <property type="molecule type" value="Genomic_DNA"/>
</dbReference>
<dbReference type="InterPro" id="IPR013780">
    <property type="entry name" value="Glyco_hydro_b"/>
</dbReference>
<reference evidence="5 6" key="1">
    <citation type="journal article" date="2016" name="Nat. Commun.">
        <title>Thousands of microbial genomes shed light on interconnected biogeochemical processes in an aquifer system.</title>
        <authorList>
            <person name="Anantharaman K."/>
            <person name="Brown C.T."/>
            <person name="Hug L.A."/>
            <person name="Sharon I."/>
            <person name="Castelle C.J."/>
            <person name="Probst A.J."/>
            <person name="Thomas B.C."/>
            <person name="Singh A."/>
            <person name="Wilkins M.J."/>
            <person name="Karaoz U."/>
            <person name="Brodie E.L."/>
            <person name="Williams K.H."/>
            <person name="Hubbard S.S."/>
            <person name="Banfield J.F."/>
        </authorList>
    </citation>
    <scope>NUCLEOTIDE SEQUENCE [LARGE SCALE GENOMIC DNA]</scope>
</reference>
<dbReference type="SMART" id="SM00642">
    <property type="entry name" value="Aamy"/>
    <property type="match status" value="1"/>
</dbReference>
<sequence>MNLQAFAGSPLRLGVTQTAKGLNFALFSDQALGLSLNIFTLTGEPLVELPLGPQVNRTGVVWHIELTGLPERFCYSYLVTSSTQGHLNFDPATELIDPYALCLSGMETWGVRGNQPVRAIYGPTEFDWQGDRPLGKPLKDSVIYELHVRGFTQDPSSQVAHPGTYLGIIEKIPYLKSLGVTAVELMPVNEFDETDCPFLDPESGERLKNYWGYSSLNFFSVKAAYGAKNNALEALAEFKALVKALHQAGIEVILDVVFNHTAEGGFGGRIYNFKGLSNESYYILDSAGEYANYSGCGNTLNCNHPVVRSMILDALRYFVAECHVDGFRFDLASILSRDKDGAVLTNPPVLDGIAKDPILANTKIIAEAWDAMGLYQVGSFPASGRWAEWNGRYRDCLRAFLQGEKFRSAELATRIAGSEDLYKHSQRNPYHSINFVNSHDGFTLMDLVSYDKKHNRANGEQGKDGDNHNLSQNFGIEGPTQSKEILELRYRQIKNFLTLLLVSQGTPMLPAGDECGRTQRGNNNAWCQDNPTSWFDWTLPQKNQELLRFLQSLIRFRKAHPNLRRESFFSGLPNPKSGLPDLSWHGQRAWEPEFDHGNNKLAFLIDAYQESKRVDGYLYVAFNFEREPKFFELPRIGPKANWEVVLDSFNPTSFMDGLPSPFTGDPRQMRLEPLSVRVMICN</sequence>
<dbReference type="InterPro" id="IPR013783">
    <property type="entry name" value="Ig-like_fold"/>
</dbReference>
<dbReference type="Pfam" id="PF02922">
    <property type="entry name" value="CBM_48"/>
    <property type="match status" value="1"/>
</dbReference>
<evidence type="ECO:0000313" key="5">
    <source>
        <dbReference type="EMBL" id="OGH03436.1"/>
    </source>
</evidence>
<dbReference type="Gene3D" id="2.60.40.10">
    <property type="entry name" value="Immunoglobulins"/>
    <property type="match status" value="1"/>
</dbReference>
<evidence type="ECO:0000256" key="3">
    <source>
        <dbReference type="SAM" id="MobiDB-lite"/>
    </source>
</evidence>
<dbReference type="PANTHER" id="PTHR43002">
    <property type="entry name" value="GLYCOGEN DEBRANCHING ENZYME"/>
    <property type="match status" value="1"/>
</dbReference>
<gene>
    <name evidence="5" type="ORF">A2557_01635</name>
</gene>
<feature type="region of interest" description="Disordered" evidence="3">
    <location>
        <begin position="455"/>
        <end position="476"/>
    </location>
</feature>
<dbReference type="SUPFAM" id="SSF51445">
    <property type="entry name" value="(Trans)glycosidases"/>
    <property type="match status" value="1"/>
</dbReference>
<dbReference type="InterPro" id="IPR006047">
    <property type="entry name" value="GH13_cat_dom"/>
</dbReference>
<evidence type="ECO:0000256" key="2">
    <source>
        <dbReference type="ARBA" id="ARBA00022946"/>
    </source>
</evidence>
<dbReference type="AlphaFoldDB" id="A0A1F6GZ38"/>
<comment type="similarity">
    <text evidence="1">Belongs to the glycosyl hydrolase 13 family.</text>
</comment>
<dbReference type="GO" id="GO:0005975">
    <property type="term" value="P:carbohydrate metabolic process"/>
    <property type="evidence" value="ECO:0007669"/>
    <property type="project" value="InterPro"/>
</dbReference>
<dbReference type="InterPro" id="IPR017853">
    <property type="entry name" value="GH"/>
</dbReference>
<dbReference type="SUPFAM" id="SSF81296">
    <property type="entry name" value="E set domains"/>
    <property type="match status" value="1"/>
</dbReference>
<accession>A0A1F6GZ38</accession>
<dbReference type="Pfam" id="PF21156">
    <property type="entry name" value="ISOA1-3_C"/>
    <property type="match status" value="1"/>
</dbReference>
<dbReference type="Proteomes" id="UP000177583">
    <property type="component" value="Unassembled WGS sequence"/>
</dbReference>
<comment type="caution">
    <text evidence="5">The sequence shown here is derived from an EMBL/GenBank/DDBJ whole genome shotgun (WGS) entry which is preliminary data.</text>
</comment>
<dbReference type="CDD" id="cd11326">
    <property type="entry name" value="AmyAc_Glg_debranch"/>
    <property type="match status" value="1"/>
</dbReference>
<evidence type="ECO:0000259" key="4">
    <source>
        <dbReference type="SMART" id="SM00642"/>
    </source>
</evidence>
<dbReference type="InterPro" id="IPR004193">
    <property type="entry name" value="Glyco_hydro_13_N"/>
</dbReference>
<keyword evidence="2" id="KW-0809">Transit peptide</keyword>
<dbReference type="InterPro" id="IPR044505">
    <property type="entry name" value="GlgX_Isoamylase_N_E_set"/>
</dbReference>
<evidence type="ECO:0000256" key="1">
    <source>
        <dbReference type="ARBA" id="ARBA00008061"/>
    </source>
</evidence>